<dbReference type="GO" id="GO:0004553">
    <property type="term" value="F:hydrolase activity, hydrolyzing O-glycosyl compounds"/>
    <property type="evidence" value="ECO:0007669"/>
    <property type="project" value="InterPro"/>
</dbReference>
<dbReference type="InterPro" id="IPR013783">
    <property type="entry name" value="Ig-like_fold"/>
</dbReference>
<keyword evidence="3 6" id="KW-0808">Transferase</keyword>
<keyword evidence="4 6" id="KW-0119">Carbohydrate metabolism</keyword>
<dbReference type="PANTHER" id="PTHR47786">
    <property type="entry name" value="ALPHA-1,4-GLUCAN:MALTOSE-1-PHOSPHATE MALTOSYLTRANSFERASE"/>
    <property type="match status" value="1"/>
</dbReference>
<comment type="caution">
    <text evidence="8">The sequence shown here is derived from an EMBL/GenBank/DDBJ whole genome shotgun (WGS) entry which is preliminary data.</text>
</comment>
<feature type="binding site" evidence="6">
    <location>
        <position position="389"/>
    </location>
    <ligand>
        <name>alpha-maltose 1-phosphate</name>
        <dbReference type="ChEBI" id="CHEBI:63576"/>
    </ligand>
</feature>
<keyword evidence="9" id="KW-1185">Reference proteome</keyword>
<dbReference type="Gene3D" id="2.60.40.1180">
    <property type="entry name" value="Golgi alpha-mannosidase II"/>
    <property type="match status" value="1"/>
</dbReference>
<dbReference type="Gene3D" id="1.20.58.80">
    <property type="entry name" value="Phosphotransferase system, lactose/cellobiose-type IIA subunit"/>
    <property type="match status" value="1"/>
</dbReference>
<comment type="function">
    <text evidence="6">Maltosyltransferase that uses maltose 1-phosphate (M1P) as the sugar donor to elongate linear or branched alpha-(1-&gt;4)-glucans. Is involved in a branched alpha-glucan biosynthetic pathway from trehalose, together with TreS, Mak and GlgB.</text>
</comment>
<dbReference type="EMBL" id="MBLM01000157">
    <property type="protein sequence ID" value="OHV29917.1"/>
    <property type="molecule type" value="Genomic_DNA"/>
</dbReference>
<feature type="active site" description="Nucleophile" evidence="6">
    <location>
        <position position="388"/>
    </location>
</feature>
<evidence type="ECO:0000313" key="8">
    <source>
        <dbReference type="EMBL" id="OHV29917.1"/>
    </source>
</evidence>
<dbReference type="InterPro" id="IPR013780">
    <property type="entry name" value="Glyco_hydro_b"/>
</dbReference>
<dbReference type="EC" id="2.4.99.16" evidence="6"/>
<feature type="binding site" evidence="6">
    <location>
        <position position="318"/>
    </location>
    <ligand>
        <name>alpha-maltose 1-phosphate</name>
        <dbReference type="ChEBI" id="CHEBI:63576"/>
    </ligand>
</feature>
<sequence length="695" mass="77253">MMIGRSVGRVVISDVRPVVSCGQWPSRAVEGETLTVSATVFREGHDLIGANVVFSGPDGQGAPFTRMIMTGAGTDRYETDLVMGREGLWGYRVEAWADPVATWRHGIELKVGAGQSVDELAVDFEDGARLLLRALPGVPESRRAEVARAVAALRDDSRTDPHERIALACARELAVLLDAHPLRELVTRSPLYRVWVDRKRALYGSWYELFPRSEGASLDPPRSGTFLTAAERLPAVAAMGFDVVYLPPIHPIGEVNRKGPNNTLVTGPDDPGSPWAIGSVHGGHDAVHPDLGTLDDFDLFVARARSLGMEVALDLALQCAPDHPWAKHHPEWFVVRSDGSIAYAENPPKKYQDIYPLNFDADPIGIYHEILRVVRFWTARGVRIFRVDNPHTKPVEFWEWLIGQVKATEPDVLFLAEAFTRPAMMHSLARVGFTQSYTYFTWRNERPELEEYARELVDSAHYMRPNFFVNTPDILPEYLQRGGPAAFRIRAVLAAMLSPTWGVYAGYELYENDPVRAGSEEYLDSEKYQYRPRDWAGAERAGRSLAPYLTRLNQIRRAHPALHWLHNLRIHQSDAPEIMVFSKRLTAAASAAADAADPTLTPAVAAASGRATAATSIPDHLGPGDDLVIVVVNLDPHTARETTVRLDMPSLGLDWGDAFEAHDEITGATYQWGRDNYVRLEPSEPAHVLTVRRLP</sequence>
<dbReference type="OrthoDB" id="9805159at2"/>
<dbReference type="HAMAP" id="MF_02124">
    <property type="entry name" value="GlgE"/>
    <property type="match status" value="1"/>
</dbReference>
<dbReference type="Proteomes" id="UP000179627">
    <property type="component" value="Unassembled WGS sequence"/>
</dbReference>
<proteinExistence type="inferred from homology"/>
<dbReference type="InterPro" id="IPR049171">
    <property type="entry name" value="GLGE_C"/>
</dbReference>
<dbReference type="InterPro" id="IPR017853">
    <property type="entry name" value="GH"/>
</dbReference>
<comment type="catalytic activity">
    <reaction evidence="5 6">
        <text>alpha-maltose 1-phosphate + [(1-&gt;4)-alpha-D-glucosyl](n) = [(1-&gt;4)-alpha-D-glucosyl](n+2) + phosphate</text>
        <dbReference type="Rhea" id="RHEA:42692"/>
        <dbReference type="Rhea" id="RHEA-COMP:9584"/>
        <dbReference type="Rhea" id="RHEA-COMP:10183"/>
        <dbReference type="ChEBI" id="CHEBI:15444"/>
        <dbReference type="ChEBI" id="CHEBI:43474"/>
        <dbReference type="ChEBI" id="CHEBI:63576"/>
        <dbReference type="EC" id="2.4.99.16"/>
    </reaction>
</comment>
<dbReference type="GO" id="GO:0030979">
    <property type="term" value="P:alpha-glucan biosynthetic process"/>
    <property type="evidence" value="ECO:0007669"/>
    <property type="project" value="UniProtKB-UniRule"/>
</dbReference>
<feature type="binding site" evidence="6">
    <location>
        <begin position="527"/>
        <end position="528"/>
    </location>
    <ligand>
        <name>alpha-maltose 1-phosphate</name>
        <dbReference type="ChEBI" id="CHEBI:63576"/>
    </ligand>
</feature>
<dbReference type="Pfam" id="PF11896">
    <property type="entry name" value="GlgE_dom_N_S"/>
    <property type="match status" value="1"/>
</dbReference>
<evidence type="ECO:0000256" key="6">
    <source>
        <dbReference type="HAMAP-Rule" id="MF_02124"/>
    </source>
</evidence>
<comment type="similarity">
    <text evidence="6">Belongs to the glycosyl hydrolase 13 family. GlgE subfamily.</text>
</comment>
<evidence type="ECO:0000256" key="4">
    <source>
        <dbReference type="ARBA" id="ARBA00023277"/>
    </source>
</evidence>
<feature type="binding site" evidence="6">
    <location>
        <position position="258"/>
    </location>
    <ligand>
        <name>alpha-maltose 1-phosphate</name>
        <dbReference type="ChEBI" id="CHEBI:63576"/>
    </ligand>
</feature>
<evidence type="ECO:0000259" key="7">
    <source>
        <dbReference type="SMART" id="SM00642"/>
    </source>
</evidence>
<dbReference type="SUPFAM" id="SSF51445">
    <property type="entry name" value="(Trans)glycosidases"/>
    <property type="match status" value="1"/>
</dbReference>
<evidence type="ECO:0000256" key="3">
    <source>
        <dbReference type="ARBA" id="ARBA00022679"/>
    </source>
</evidence>
<dbReference type="InterPro" id="IPR006047">
    <property type="entry name" value="GH13_cat_dom"/>
</dbReference>
<evidence type="ECO:0000256" key="2">
    <source>
        <dbReference type="ARBA" id="ARBA00022676"/>
    </source>
</evidence>
<comment type="subunit">
    <text evidence="1 6">Homodimer.</text>
</comment>
<dbReference type="CDD" id="cd11344">
    <property type="entry name" value="AmyAc_GlgE_like"/>
    <property type="match status" value="1"/>
</dbReference>
<dbReference type="Gene3D" id="3.20.20.80">
    <property type="entry name" value="Glycosidases"/>
    <property type="match status" value="1"/>
</dbReference>
<dbReference type="AlphaFoldDB" id="A0A1S1Q8I4"/>
<reference evidence="9" key="1">
    <citation type="submission" date="2016-07" db="EMBL/GenBank/DDBJ databases">
        <title>Sequence Frankia sp. strain CcI1.17.</title>
        <authorList>
            <person name="Ghodhbane-Gtari F."/>
            <person name="Swanson E."/>
            <person name="Gueddou A."/>
            <person name="Morris K."/>
            <person name="Hezbri K."/>
            <person name="Ktari A."/>
            <person name="Nouioui I."/>
            <person name="Abebe-Akele F."/>
            <person name="Simpson S."/>
            <person name="Thomas K."/>
            <person name="Gtari M."/>
            <person name="Tisa L.S."/>
            <person name="Hurst S."/>
        </authorList>
    </citation>
    <scope>NUCLEOTIDE SEQUENCE [LARGE SCALE GENOMIC DNA]</scope>
    <source>
        <strain evidence="9">Cc1.17</strain>
    </source>
</reference>
<feature type="site" description="Transition state stabilizer" evidence="6">
    <location>
        <position position="473"/>
    </location>
</feature>
<keyword evidence="2 6" id="KW-0328">Glycosyltransferase</keyword>
<dbReference type="GO" id="GO:0016758">
    <property type="term" value="F:hexosyltransferase activity"/>
    <property type="evidence" value="ECO:0007669"/>
    <property type="project" value="UniProtKB-UniRule"/>
</dbReference>
<dbReference type="InterPro" id="IPR021828">
    <property type="entry name" value="GlgE_dom_N/S"/>
</dbReference>
<dbReference type="Pfam" id="PF21702">
    <property type="entry name" value="GLGE_C"/>
    <property type="match status" value="1"/>
</dbReference>
<organism evidence="8 9">
    <name type="scientific">Parafrankia colletiae</name>
    <dbReference type="NCBI Taxonomy" id="573497"/>
    <lineage>
        <taxon>Bacteria</taxon>
        <taxon>Bacillati</taxon>
        <taxon>Actinomycetota</taxon>
        <taxon>Actinomycetes</taxon>
        <taxon>Frankiales</taxon>
        <taxon>Frankiaceae</taxon>
        <taxon>Parafrankia</taxon>
    </lineage>
</organism>
<feature type="active site" description="Proton donor" evidence="6">
    <location>
        <position position="417"/>
    </location>
</feature>
<feature type="domain" description="Glycosyl hydrolase family 13 catalytic" evidence="7">
    <location>
        <begin position="204"/>
        <end position="556"/>
    </location>
</feature>
<gene>
    <name evidence="6" type="primary">glgE</name>
    <name evidence="8" type="ORF">CC117_28190</name>
</gene>
<evidence type="ECO:0000256" key="5">
    <source>
        <dbReference type="ARBA" id="ARBA00048735"/>
    </source>
</evidence>
<evidence type="ECO:0000313" key="9">
    <source>
        <dbReference type="Proteomes" id="UP000179627"/>
    </source>
</evidence>
<dbReference type="Gene3D" id="2.60.40.10">
    <property type="entry name" value="Immunoglobulins"/>
    <property type="match status" value="1"/>
</dbReference>
<dbReference type="SMART" id="SM00642">
    <property type="entry name" value="Aamy"/>
    <property type="match status" value="1"/>
</dbReference>
<dbReference type="RefSeq" id="WP_071089984.1">
    <property type="nucleotide sequence ID" value="NZ_MBLM01000157.1"/>
</dbReference>
<dbReference type="PANTHER" id="PTHR47786:SF2">
    <property type="entry name" value="GLYCOSYL HYDROLASE FAMILY 13 CATALYTIC DOMAIN-CONTAINING PROTEIN"/>
    <property type="match status" value="1"/>
</dbReference>
<evidence type="ECO:0000256" key="1">
    <source>
        <dbReference type="ARBA" id="ARBA00011738"/>
    </source>
</evidence>
<accession>A0A1S1Q8I4</accession>
<name>A0A1S1Q8I4_9ACTN</name>
<feature type="binding site" evidence="6">
    <location>
        <position position="353"/>
    </location>
    <ligand>
        <name>alpha-maltose 1-phosphate</name>
        <dbReference type="ChEBI" id="CHEBI:63576"/>
    </ligand>
</feature>
<protein>
    <recommendedName>
        <fullName evidence="6">Alpha-1,4-glucan:maltose-1-phosphate maltosyltransferase</fullName>
        <shortName evidence="6">GMPMT</shortName>
        <ecNumber evidence="6">2.4.99.16</ecNumber>
    </recommendedName>
    <alternativeName>
        <fullName evidence="6">(1-&gt;4)-alpha-D-glucan:maltose-1-phosphate alpha-D-maltosyltransferase</fullName>
    </alternativeName>
</protein>
<dbReference type="InterPro" id="IPR026585">
    <property type="entry name" value="GlgE"/>
</dbReference>